<dbReference type="Pfam" id="PF01008">
    <property type="entry name" value="IF-2B"/>
    <property type="match status" value="1"/>
</dbReference>
<keyword evidence="1" id="KW-0413">Isomerase</keyword>
<dbReference type="EMBL" id="UINC01029911">
    <property type="protein sequence ID" value="SVB13446.1"/>
    <property type="molecule type" value="Genomic_DNA"/>
</dbReference>
<dbReference type="Gene3D" id="3.40.50.10470">
    <property type="entry name" value="Translation initiation factor eif-2b, domain 2"/>
    <property type="match status" value="1"/>
</dbReference>
<dbReference type="InterPro" id="IPR011559">
    <property type="entry name" value="Initiation_fac_2B_a/b/d"/>
</dbReference>
<sequence>MTVCIDDPPTLRWTGTQVDIIDQTLLPGELKVVGLCSVDDVIDAISRLAIRGAPAIGACGAYGLVVALDEAAADTVTDAHQALDRAVNRIGNARPTAVNLSHAVNRVRDRAAAGATVAEVRALALAEADAVYHEDRAACDAIGRHGARELAAHRTLMTHCNAGRLATTGIGTALGVVYGKAREGQEVEVFAPETRPLLQGARLTAWELAAAGIPVTVIPDSSACGLLASGRI</sequence>
<reference evidence="2" key="1">
    <citation type="submission" date="2018-05" db="EMBL/GenBank/DDBJ databases">
        <authorList>
            <person name="Lanie J.A."/>
            <person name="Ng W.-L."/>
            <person name="Kazmierczak K.M."/>
            <person name="Andrzejewski T.M."/>
            <person name="Davidsen T.M."/>
            <person name="Wayne K.J."/>
            <person name="Tettelin H."/>
            <person name="Glass J.I."/>
            <person name="Rusch D."/>
            <person name="Podicherti R."/>
            <person name="Tsui H.-C.T."/>
            <person name="Winkler M.E."/>
        </authorList>
    </citation>
    <scope>NUCLEOTIDE SEQUENCE</scope>
</reference>
<dbReference type="FunFam" id="1.20.120.420:FF:000003">
    <property type="entry name" value="Methylthioribose-1-phosphate isomerase"/>
    <property type="match status" value="1"/>
</dbReference>
<dbReference type="GO" id="GO:0046523">
    <property type="term" value="F:S-methyl-5-thioribose-1-phosphate isomerase activity"/>
    <property type="evidence" value="ECO:0007669"/>
    <property type="project" value="TreeGrafter"/>
</dbReference>
<accession>A0A382BI10</accession>
<gene>
    <name evidence="2" type="ORF">METZ01_LOCUS166300</name>
</gene>
<evidence type="ECO:0000256" key="1">
    <source>
        <dbReference type="ARBA" id="ARBA00023235"/>
    </source>
</evidence>
<proteinExistence type="predicted"/>
<name>A0A382BI10_9ZZZZ</name>
<feature type="non-terminal residue" evidence="2">
    <location>
        <position position="232"/>
    </location>
</feature>
<dbReference type="PANTHER" id="PTHR43475:SF1">
    <property type="entry name" value="METHYLTHIORIBOSE-1-PHOSPHATE ISOMERASE"/>
    <property type="match status" value="1"/>
</dbReference>
<dbReference type="InterPro" id="IPR042529">
    <property type="entry name" value="IF_2B-like_C"/>
</dbReference>
<dbReference type="SUPFAM" id="SSF100950">
    <property type="entry name" value="NagB/RpiA/CoA transferase-like"/>
    <property type="match status" value="1"/>
</dbReference>
<evidence type="ECO:0008006" key="3">
    <source>
        <dbReference type="Google" id="ProtNLM"/>
    </source>
</evidence>
<dbReference type="GO" id="GO:0019509">
    <property type="term" value="P:L-methionine salvage from methylthioadenosine"/>
    <property type="evidence" value="ECO:0007669"/>
    <property type="project" value="TreeGrafter"/>
</dbReference>
<protein>
    <recommendedName>
        <fullName evidence="3">S-methyl-5-thioribose-1-phosphate isomerase</fullName>
    </recommendedName>
</protein>
<dbReference type="InterPro" id="IPR027363">
    <property type="entry name" value="M1Pi_N"/>
</dbReference>
<dbReference type="Gene3D" id="1.20.120.420">
    <property type="entry name" value="translation initiation factor eif-2b, domain 1"/>
    <property type="match status" value="1"/>
</dbReference>
<dbReference type="NCBIfam" id="TIGR00524">
    <property type="entry name" value="eIF-2B_rel"/>
    <property type="match status" value="1"/>
</dbReference>
<dbReference type="InterPro" id="IPR000649">
    <property type="entry name" value="IF-2B-related"/>
</dbReference>
<dbReference type="InterPro" id="IPR037171">
    <property type="entry name" value="NagB/RpiA_transferase-like"/>
</dbReference>
<evidence type="ECO:0000313" key="2">
    <source>
        <dbReference type="EMBL" id="SVB13446.1"/>
    </source>
</evidence>
<dbReference type="AlphaFoldDB" id="A0A382BI10"/>
<dbReference type="PANTHER" id="PTHR43475">
    <property type="entry name" value="METHYLTHIORIBOSE-1-PHOSPHATE ISOMERASE"/>
    <property type="match status" value="1"/>
</dbReference>
<organism evidence="2">
    <name type="scientific">marine metagenome</name>
    <dbReference type="NCBI Taxonomy" id="408172"/>
    <lineage>
        <taxon>unclassified sequences</taxon>
        <taxon>metagenomes</taxon>
        <taxon>ecological metagenomes</taxon>
    </lineage>
</organism>